<accession>A0A1F5XID4</accession>
<evidence type="ECO:0000256" key="1">
    <source>
        <dbReference type="SAM" id="SignalP"/>
    </source>
</evidence>
<proteinExistence type="predicted"/>
<dbReference type="AlphaFoldDB" id="A0A1F5XID4"/>
<keyword evidence="1" id="KW-0732">Signal</keyword>
<organism evidence="2 3">
    <name type="scientific">Candidatus Giovannonibacteria bacterium RIFCSPLOWO2_01_FULL_46_32</name>
    <dbReference type="NCBI Taxonomy" id="1798353"/>
    <lineage>
        <taxon>Bacteria</taxon>
        <taxon>Candidatus Giovannoniibacteriota</taxon>
    </lineage>
</organism>
<evidence type="ECO:0000313" key="3">
    <source>
        <dbReference type="Proteomes" id="UP000177346"/>
    </source>
</evidence>
<feature type="chain" id="PRO_5009522328" description="DUF4919 domain-containing protein" evidence="1">
    <location>
        <begin position="24"/>
        <end position="235"/>
    </location>
</feature>
<evidence type="ECO:0000313" key="2">
    <source>
        <dbReference type="EMBL" id="OGF87639.1"/>
    </source>
</evidence>
<evidence type="ECO:0008006" key="4">
    <source>
        <dbReference type="Google" id="ProtNLM"/>
    </source>
</evidence>
<name>A0A1F5XID4_9BACT</name>
<dbReference type="EMBL" id="MFIF01000003">
    <property type="protein sequence ID" value="OGF87639.1"/>
    <property type="molecule type" value="Genomic_DNA"/>
</dbReference>
<dbReference type="InterPro" id="IPR011990">
    <property type="entry name" value="TPR-like_helical_dom_sf"/>
</dbReference>
<dbReference type="Proteomes" id="UP000177346">
    <property type="component" value="Unassembled WGS sequence"/>
</dbReference>
<dbReference type="Gene3D" id="1.25.40.10">
    <property type="entry name" value="Tetratricopeptide repeat domain"/>
    <property type="match status" value="1"/>
</dbReference>
<feature type="signal peptide" evidence="1">
    <location>
        <begin position="1"/>
        <end position="23"/>
    </location>
</feature>
<protein>
    <recommendedName>
        <fullName evidence="4">DUF4919 domain-containing protein</fullName>
    </recommendedName>
</protein>
<sequence length="235" mass="26968">MKTISGFTAVLCLLVLFAIPVFAQQESDSPYDIINGRHQDFGDFEELASGPMPWVRDRTFVPDYRAMHLEQVKRYESFLAKYPESPLKAEALFMLAMLYLGVEGQDVHMFRQRLFVCQGVALEQRNQQKLDICQMQFMLSIASAGGAADPTYQRLGRQVLKGLVEKYPHARRYIMIKPGAGGFRFDEEEIGAIALYVLAQGMIPGDRLSYYQTIIQEFKIRPELRREMQNRLGIQ</sequence>
<gene>
    <name evidence="2" type="ORF">A3B19_02490</name>
</gene>
<comment type="caution">
    <text evidence="2">The sequence shown here is derived from an EMBL/GenBank/DDBJ whole genome shotgun (WGS) entry which is preliminary data.</text>
</comment>
<reference evidence="2 3" key="1">
    <citation type="journal article" date="2016" name="Nat. Commun.">
        <title>Thousands of microbial genomes shed light on interconnected biogeochemical processes in an aquifer system.</title>
        <authorList>
            <person name="Anantharaman K."/>
            <person name="Brown C.T."/>
            <person name="Hug L.A."/>
            <person name="Sharon I."/>
            <person name="Castelle C.J."/>
            <person name="Probst A.J."/>
            <person name="Thomas B.C."/>
            <person name="Singh A."/>
            <person name="Wilkins M.J."/>
            <person name="Karaoz U."/>
            <person name="Brodie E.L."/>
            <person name="Williams K.H."/>
            <person name="Hubbard S.S."/>
            <person name="Banfield J.F."/>
        </authorList>
    </citation>
    <scope>NUCLEOTIDE SEQUENCE [LARGE SCALE GENOMIC DNA]</scope>
</reference>